<dbReference type="OrthoDB" id="7824457at2759"/>
<feature type="compositionally biased region" description="Basic and acidic residues" evidence="1">
    <location>
        <begin position="316"/>
        <end position="327"/>
    </location>
</feature>
<dbReference type="HOGENOM" id="CLU_070176_0_0_1"/>
<dbReference type="EMBL" id="CH479181">
    <property type="protein sequence ID" value="EDW31826.1"/>
    <property type="molecule type" value="Genomic_DNA"/>
</dbReference>
<dbReference type="STRING" id="7234.B4GA74"/>
<dbReference type="KEGG" id="dpe:6590661"/>
<sequence length="341" mass="39321">MDCNNNNKAPHVSIPVMQGAGSHLTTTESAVQVALHNLVVMDESVEGTVLGVLLSAEKKYRLTFDTFKKEMELQAIAASTLWELIQRYKIAMEVDADCKCTQLYAVEPKEETIQKYYIHYQVIVSSNKSLWRQIESLRSYVLAFRRECKKLNLEEQTPFIQGDAFHKPIKFFIELVDELFNYFFSLHLKLDCAARQLDPMDLESLEEYQKLLKPNEDFEEYFLYNLSYCQCLRMPPKCPETRVYTNIENAAMKKEAMEQAKRARCDQRVNRMTLRASQMRESAENPPSVTQDTELSPNPDAPPESGNATSDPLSAKFERQLISERHTRQLVNQVHNALSQS</sequence>
<evidence type="ECO:0000313" key="3">
    <source>
        <dbReference type="Proteomes" id="UP000008744"/>
    </source>
</evidence>
<dbReference type="PhylomeDB" id="B4GA74"/>
<reference evidence="2 3" key="1">
    <citation type="journal article" date="2007" name="Nature">
        <title>Evolution of genes and genomes on the Drosophila phylogeny.</title>
        <authorList>
            <consortium name="Drosophila 12 Genomes Consortium"/>
            <person name="Clark A.G."/>
            <person name="Eisen M.B."/>
            <person name="Smith D.R."/>
            <person name="Bergman C.M."/>
            <person name="Oliver B."/>
            <person name="Markow T.A."/>
            <person name="Kaufman T.C."/>
            <person name="Kellis M."/>
            <person name="Gelbart W."/>
            <person name="Iyer V.N."/>
            <person name="Pollard D.A."/>
            <person name="Sackton T.B."/>
            <person name="Larracuente A.M."/>
            <person name="Singh N.D."/>
            <person name="Abad J.P."/>
            <person name="Abt D.N."/>
            <person name="Adryan B."/>
            <person name="Aguade M."/>
            <person name="Akashi H."/>
            <person name="Anderson W.W."/>
            <person name="Aquadro C.F."/>
            <person name="Ardell D.H."/>
            <person name="Arguello R."/>
            <person name="Artieri C.G."/>
            <person name="Barbash D.A."/>
            <person name="Barker D."/>
            <person name="Barsanti P."/>
            <person name="Batterham P."/>
            <person name="Batzoglou S."/>
            <person name="Begun D."/>
            <person name="Bhutkar A."/>
            <person name="Blanco E."/>
            <person name="Bosak S.A."/>
            <person name="Bradley R.K."/>
            <person name="Brand A.D."/>
            <person name="Brent M.R."/>
            <person name="Brooks A.N."/>
            <person name="Brown R.H."/>
            <person name="Butlin R.K."/>
            <person name="Caggese C."/>
            <person name="Calvi B.R."/>
            <person name="Bernardo de Carvalho A."/>
            <person name="Caspi A."/>
            <person name="Castrezana S."/>
            <person name="Celniker S.E."/>
            <person name="Chang J.L."/>
            <person name="Chapple C."/>
            <person name="Chatterji S."/>
            <person name="Chinwalla A."/>
            <person name="Civetta A."/>
            <person name="Clifton S.W."/>
            <person name="Comeron J.M."/>
            <person name="Costello J.C."/>
            <person name="Coyne J.A."/>
            <person name="Daub J."/>
            <person name="David R.G."/>
            <person name="Delcher A.L."/>
            <person name="Delehaunty K."/>
            <person name="Do C.B."/>
            <person name="Ebling H."/>
            <person name="Edwards K."/>
            <person name="Eickbush T."/>
            <person name="Evans J.D."/>
            <person name="Filipski A."/>
            <person name="Findeiss S."/>
            <person name="Freyhult E."/>
            <person name="Fulton L."/>
            <person name="Fulton R."/>
            <person name="Garcia A.C."/>
            <person name="Gardiner A."/>
            <person name="Garfield D.A."/>
            <person name="Garvin B.E."/>
            <person name="Gibson G."/>
            <person name="Gilbert D."/>
            <person name="Gnerre S."/>
            <person name="Godfrey J."/>
            <person name="Good R."/>
            <person name="Gotea V."/>
            <person name="Gravely B."/>
            <person name="Greenberg A.J."/>
            <person name="Griffiths-Jones S."/>
            <person name="Gross S."/>
            <person name="Guigo R."/>
            <person name="Gustafson E.A."/>
            <person name="Haerty W."/>
            <person name="Hahn M.W."/>
            <person name="Halligan D.L."/>
            <person name="Halpern A.L."/>
            <person name="Halter G.M."/>
            <person name="Han M.V."/>
            <person name="Heger A."/>
            <person name="Hillier L."/>
            <person name="Hinrichs A.S."/>
            <person name="Holmes I."/>
            <person name="Hoskins R.A."/>
            <person name="Hubisz M.J."/>
            <person name="Hultmark D."/>
            <person name="Huntley M.A."/>
            <person name="Jaffe D.B."/>
            <person name="Jagadeeshan S."/>
            <person name="Jeck W.R."/>
            <person name="Johnson J."/>
            <person name="Jones C.D."/>
            <person name="Jordan W.C."/>
            <person name="Karpen G.H."/>
            <person name="Kataoka E."/>
            <person name="Keightley P.D."/>
            <person name="Kheradpour P."/>
            <person name="Kirkness E.F."/>
            <person name="Koerich L.B."/>
            <person name="Kristiansen K."/>
            <person name="Kudrna D."/>
            <person name="Kulathinal R.J."/>
            <person name="Kumar S."/>
            <person name="Kwok R."/>
            <person name="Lander E."/>
            <person name="Langley C.H."/>
            <person name="Lapoint R."/>
            <person name="Lazzaro B.P."/>
            <person name="Lee S.J."/>
            <person name="Levesque L."/>
            <person name="Li R."/>
            <person name="Lin C.F."/>
            <person name="Lin M.F."/>
            <person name="Lindblad-Toh K."/>
            <person name="Llopart A."/>
            <person name="Long M."/>
            <person name="Low L."/>
            <person name="Lozovsky E."/>
            <person name="Lu J."/>
            <person name="Luo M."/>
            <person name="Machado C.A."/>
            <person name="Makalowski W."/>
            <person name="Marzo M."/>
            <person name="Matsuda M."/>
            <person name="Matzkin L."/>
            <person name="McAllister B."/>
            <person name="McBride C.S."/>
            <person name="McKernan B."/>
            <person name="McKernan K."/>
            <person name="Mendez-Lago M."/>
            <person name="Minx P."/>
            <person name="Mollenhauer M.U."/>
            <person name="Montooth K."/>
            <person name="Mount S.M."/>
            <person name="Mu X."/>
            <person name="Myers E."/>
            <person name="Negre B."/>
            <person name="Newfeld S."/>
            <person name="Nielsen R."/>
            <person name="Noor M.A."/>
            <person name="O'Grady P."/>
            <person name="Pachter L."/>
            <person name="Papaceit M."/>
            <person name="Parisi M.J."/>
            <person name="Parisi M."/>
            <person name="Parts L."/>
            <person name="Pedersen J.S."/>
            <person name="Pesole G."/>
            <person name="Phillippy A.M."/>
            <person name="Ponting C.P."/>
            <person name="Pop M."/>
            <person name="Porcelli D."/>
            <person name="Powell J.R."/>
            <person name="Prohaska S."/>
            <person name="Pruitt K."/>
            <person name="Puig M."/>
            <person name="Quesneville H."/>
            <person name="Ram K.R."/>
            <person name="Rand D."/>
            <person name="Rasmussen M.D."/>
            <person name="Reed L.K."/>
            <person name="Reenan R."/>
            <person name="Reily A."/>
            <person name="Remington K.A."/>
            <person name="Rieger T.T."/>
            <person name="Ritchie M.G."/>
            <person name="Robin C."/>
            <person name="Rogers Y.H."/>
            <person name="Rohde C."/>
            <person name="Rozas J."/>
            <person name="Rubenfield M.J."/>
            <person name="Ruiz A."/>
            <person name="Russo S."/>
            <person name="Salzberg S.L."/>
            <person name="Sanchez-Gracia A."/>
            <person name="Saranga D.J."/>
            <person name="Sato H."/>
            <person name="Schaeffer S.W."/>
            <person name="Schatz M.C."/>
            <person name="Schlenke T."/>
            <person name="Schwartz R."/>
            <person name="Segarra C."/>
            <person name="Singh R.S."/>
            <person name="Sirot L."/>
            <person name="Sirota M."/>
            <person name="Sisneros N.B."/>
            <person name="Smith C.D."/>
            <person name="Smith T.F."/>
            <person name="Spieth J."/>
            <person name="Stage D.E."/>
            <person name="Stark A."/>
            <person name="Stephan W."/>
            <person name="Strausberg R.L."/>
            <person name="Strempel S."/>
            <person name="Sturgill D."/>
            <person name="Sutton G."/>
            <person name="Sutton G.G."/>
            <person name="Tao W."/>
            <person name="Teichmann S."/>
            <person name="Tobari Y.N."/>
            <person name="Tomimura Y."/>
            <person name="Tsolas J.M."/>
            <person name="Valente V.L."/>
            <person name="Venter E."/>
            <person name="Venter J.C."/>
            <person name="Vicario S."/>
            <person name="Vieira F.G."/>
            <person name="Vilella A.J."/>
            <person name="Villasante A."/>
            <person name="Walenz B."/>
            <person name="Wang J."/>
            <person name="Wasserman M."/>
            <person name="Watts T."/>
            <person name="Wilson D."/>
            <person name="Wilson R.K."/>
            <person name="Wing R.A."/>
            <person name="Wolfner M.F."/>
            <person name="Wong A."/>
            <person name="Wong G.K."/>
            <person name="Wu C.I."/>
            <person name="Wu G."/>
            <person name="Yamamoto D."/>
            <person name="Yang H.P."/>
            <person name="Yang S.P."/>
            <person name="Yorke J.A."/>
            <person name="Yoshida K."/>
            <person name="Zdobnov E."/>
            <person name="Zhang P."/>
            <person name="Zhang Y."/>
            <person name="Zimin A.V."/>
            <person name="Baldwin J."/>
            <person name="Abdouelleil A."/>
            <person name="Abdulkadir J."/>
            <person name="Abebe A."/>
            <person name="Abera B."/>
            <person name="Abreu J."/>
            <person name="Acer S.C."/>
            <person name="Aftuck L."/>
            <person name="Alexander A."/>
            <person name="An P."/>
            <person name="Anderson E."/>
            <person name="Anderson S."/>
            <person name="Arachi H."/>
            <person name="Azer M."/>
            <person name="Bachantsang P."/>
            <person name="Barry A."/>
            <person name="Bayul T."/>
            <person name="Berlin A."/>
            <person name="Bessette D."/>
            <person name="Bloom T."/>
            <person name="Blye J."/>
            <person name="Boguslavskiy L."/>
            <person name="Bonnet C."/>
            <person name="Boukhgalter B."/>
            <person name="Bourzgui I."/>
            <person name="Brown A."/>
            <person name="Cahill P."/>
            <person name="Channer S."/>
            <person name="Cheshatsang Y."/>
            <person name="Chuda L."/>
            <person name="Citroen M."/>
            <person name="Collymore A."/>
            <person name="Cooke P."/>
            <person name="Costello M."/>
            <person name="D'Aco K."/>
            <person name="Daza R."/>
            <person name="De Haan G."/>
            <person name="DeGray S."/>
            <person name="DeMaso C."/>
            <person name="Dhargay N."/>
            <person name="Dooley K."/>
            <person name="Dooley E."/>
            <person name="Doricent M."/>
            <person name="Dorje P."/>
            <person name="Dorjee K."/>
            <person name="Dupes A."/>
            <person name="Elong R."/>
            <person name="Falk J."/>
            <person name="Farina A."/>
            <person name="Faro S."/>
            <person name="Ferguson D."/>
            <person name="Fisher S."/>
            <person name="Foley C.D."/>
            <person name="Franke A."/>
            <person name="Friedrich D."/>
            <person name="Gadbois L."/>
            <person name="Gearin G."/>
            <person name="Gearin C.R."/>
            <person name="Giannoukos G."/>
            <person name="Goode T."/>
            <person name="Graham J."/>
            <person name="Grandbois E."/>
            <person name="Grewal S."/>
            <person name="Gyaltsen K."/>
            <person name="Hafez N."/>
            <person name="Hagos B."/>
            <person name="Hall J."/>
            <person name="Henson C."/>
            <person name="Hollinger A."/>
            <person name="Honan T."/>
            <person name="Huard M.D."/>
            <person name="Hughes L."/>
            <person name="Hurhula B."/>
            <person name="Husby M.E."/>
            <person name="Kamat A."/>
            <person name="Kanga B."/>
            <person name="Kashin S."/>
            <person name="Khazanovich D."/>
            <person name="Kisner P."/>
            <person name="Lance K."/>
            <person name="Lara M."/>
            <person name="Lee W."/>
            <person name="Lennon N."/>
            <person name="Letendre F."/>
            <person name="LeVine R."/>
            <person name="Lipovsky A."/>
            <person name="Liu X."/>
            <person name="Liu J."/>
            <person name="Liu S."/>
            <person name="Lokyitsang T."/>
            <person name="Lokyitsang Y."/>
            <person name="Lubonja R."/>
            <person name="Lui A."/>
            <person name="MacDonald P."/>
            <person name="Magnisalis V."/>
            <person name="Maru K."/>
            <person name="Matthews C."/>
            <person name="McCusker W."/>
            <person name="McDonough S."/>
            <person name="Mehta T."/>
            <person name="Meldrim J."/>
            <person name="Meneus L."/>
            <person name="Mihai O."/>
            <person name="Mihalev A."/>
            <person name="Mihova T."/>
            <person name="Mittelman R."/>
            <person name="Mlenga V."/>
            <person name="Montmayeur A."/>
            <person name="Mulrain L."/>
            <person name="Navidi A."/>
            <person name="Naylor J."/>
            <person name="Negash T."/>
            <person name="Nguyen T."/>
            <person name="Nguyen N."/>
            <person name="Nicol R."/>
            <person name="Norbu C."/>
            <person name="Norbu N."/>
            <person name="Novod N."/>
            <person name="O'Neill B."/>
            <person name="Osman S."/>
            <person name="Markiewicz E."/>
            <person name="Oyono O.L."/>
            <person name="Patti C."/>
            <person name="Phunkhang P."/>
            <person name="Pierre F."/>
            <person name="Priest M."/>
            <person name="Raghuraman S."/>
            <person name="Rege F."/>
            <person name="Reyes R."/>
            <person name="Rise C."/>
            <person name="Rogov P."/>
            <person name="Ross K."/>
            <person name="Ryan E."/>
            <person name="Settipalli S."/>
            <person name="Shea T."/>
            <person name="Sherpa N."/>
            <person name="Shi L."/>
            <person name="Shih D."/>
            <person name="Sparrow T."/>
            <person name="Spaulding J."/>
            <person name="Stalker J."/>
            <person name="Stange-Thomann N."/>
            <person name="Stavropoulos S."/>
            <person name="Stone C."/>
            <person name="Strader C."/>
            <person name="Tesfaye S."/>
            <person name="Thomson T."/>
            <person name="Thoulutsang Y."/>
            <person name="Thoulutsang D."/>
            <person name="Topham K."/>
            <person name="Topping I."/>
            <person name="Tsamla T."/>
            <person name="Vassiliev H."/>
            <person name="Vo A."/>
            <person name="Wangchuk T."/>
            <person name="Wangdi T."/>
            <person name="Weiand M."/>
            <person name="Wilkinson J."/>
            <person name="Wilson A."/>
            <person name="Yadav S."/>
            <person name="Young G."/>
            <person name="Yu Q."/>
            <person name="Zembek L."/>
            <person name="Zhong D."/>
            <person name="Zimmer A."/>
            <person name="Zwirko Z."/>
            <person name="Jaffe D.B."/>
            <person name="Alvarez P."/>
            <person name="Brockman W."/>
            <person name="Butler J."/>
            <person name="Chin C."/>
            <person name="Gnerre S."/>
            <person name="Grabherr M."/>
            <person name="Kleber M."/>
            <person name="Mauceli E."/>
            <person name="MacCallum I."/>
        </authorList>
    </citation>
    <scope>NUCLEOTIDE SEQUENCE [LARGE SCALE GENOMIC DNA]</scope>
    <source>
        <strain evidence="3">MSH-3 / Tucson 14011-0111.49</strain>
    </source>
</reference>
<proteinExistence type="predicted"/>
<name>B4GA74_DROPE</name>
<feature type="compositionally biased region" description="Polar residues" evidence="1">
    <location>
        <begin position="329"/>
        <end position="341"/>
    </location>
</feature>
<dbReference type="AlphaFoldDB" id="B4GA74"/>
<organism evidence="3">
    <name type="scientific">Drosophila persimilis</name>
    <name type="common">Fruit fly</name>
    <dbReference type="NCBI Taxonomy" id="7234"/>
    <lineage>
        <taxon>Eukaryota</taxon>
        <taxon>Metazoa</taxon>
        <taxon>Ecdysozoa</taxon>
        <taxon>Arthropoda</taxon>
        <taxon>Hexapoda</taxon>
        <taxon>Insecta</taxon>
        <taxon>Pterygota</taxon>
        <taxon>Neoptera</taxon>
        <taxon>Endopterygota</taxon>
        <taxon>Diptera</taxon>
        <taxon>Brachycera</taxon>
        <taxon>Muscomorpha</taxon>
        <taxon>Ephydroidea</taxon>
        <taxon>Drosophilidae</taxon>
        <taxon>Drosophila</taxon>
        <taxon>Sophophora</taxon>
    </lineage>
</organism>
<protein>
    <submittedName>
        <fullName evidence="2">GL10759</fullName>
    </submittedName>
</protein>
<gene>
    <name evidence="2" type="primary">Dper\GL10759</name>
    <name evidence="2" type="ORF">Dper_GL10759</name>
</gene>
<feature type="compositionally biased region" description="Polar residues" evidence="1">
    <location>
        <begin position="275"/>
        <end position="296"/>
    </location>
</feature>
<dbReference type="Proteomes" id="UP000008744">
    <property type="component" value="Unassembled WGS sequence"/>
</dbReference>
<dbReference type="eggNOG" id="ENOG502TCE3">
    <property type="taxonomic scope" value="Eukaryota"/>
</dbReference>
<evidence type="ECO:0000313" key="2">
    <source>
        <dbReference type="EMBL" id="EDW31826.1"/>
    </source>
</evidence>
<keyword evidence="3" id="KW-1185">Reference proteome</keyword>
<accession>B4GA74</accession>
<evidence type="ECO:0000256" key="1">
    <source>
        <dbReference type="SAM" id="MobiDB-lite"/>
    </source>
</evidence>
<feature type="region of interest" description="Disordered" evidence="1">
    <location>
        <begin position="275"/>
        <end position="341"/>
    </location>
</feature>
<dbReference type="OMA" id="RYKITMQ"/>